<keyword evidence="4" id="KW-0597">Phosphoprotein</keyword>
<dbReference type="CDD" id="cd07873">
    <property type="entry name" value="STKc_PCTAIRE1"/>
    <property type="match status" value="1"/>
</dbReference>
<dbReference type="GO" id="GO:0004693">
    <property type="term" value="F:cyclin-dependent protein serine/threonine kinase activity"/>
    <property type="evidence" value="ECO:0007669"/>
    <property type="project" value="UniProtKB-EC"/>
</dbReference>
<dbReference type="Ensembl" id="ENSSSCT00045037772.1">
    <property type="protein sequence ID" value="ENSSSCP00045026256.1"/>
    <property type="gene ID" value="ENSSSCG00045022042.1"/>
</dbReference>
<evidence type="ECO:0000256" key="7">
    <source>
        <dbReference type="ARBA" id="ARBA00022777"/>
    </source>
</evidence>
<name>A0A8D1F1I7_PIG</name>
<evidence type="ECO:0000259" key="12">
    <source>
        <dbReference type="PROSITE" id="PS50011"/>
    </source>
</evidence>
<dbReference type="InterPro" id="IPR011009">
    <property type="entry name" value="Kinase-like_dom_sf"/>
</dbReference>
<dbReference type="InterPro" id="IPR017441">
    <property type="entry name" value="Protein_kinase_ATP_BS"/>
</dbReference>
<dbReference type="Gene3D" id="1.10.510.10">
    <property type="entry name" value="Transferase(Phosphotransferase) domain 1"/>
    <property type="match status" value="1"/>
</dbReference>
<evidence type="ECO:0000256" key="10">
    <source>
        <dbReference type="ARBA" id="ARBA00048367"/>
    </source>
</evidence>
<dbReference type="Ensembl" id="ENSSSCT00065104234.1">
    <property type="protein sequence ID" value="ENSSSCP00065046164.1"/>
    <property type="gene ID" value="ENSSSCG00065075527.1"/>
</dbReference>
<dbReference type="InterPro" id="IPR008271">
    <property type="entry name" value="Ser/Thr_kinase_AS"/>
</dbReference>
<evidence type="ECO:0000256" key="8">
    <source>
        <dbReference type="ARBA" id="ARBA00022840"/>
    </source>
</evidence>
<keyword evidence="8 11" id="KW-0067">ATP-binding</keyword>
<dbReference type="InterPro" id="IPR000719">
    <property type="entry name" value="Prot_kinase_dom"/>
</dbReference>
<feature type="domain" description="Protein kinase" evidence="12">
    <location>
        <begin position="87"/>
        <end position="368"/>
    </location>
</feature>
<dbReference type="FunFam" id="3.30.200.20:FF:000007">
    <property type="entry name" value="Cyclin-dependent kinase 14, putative"/>
    <property type="match status" value="1"/>
</dbReference>
<protein>
    <recommendedName>
        <fullName evidence="2">cyclin-dependent kinase</fullName>
        <ecNumber evidence="2">2.7.11.22</ecNumber>
    </recommendedName>
</protein>
<dbReference type="Ensembl" id="ENSSSCT00040071028.1">
    <property type="protein sequence ID" value="ENSSSCP00040030272.1"/>
    <property type="gene ID" value="ENSSSCG00040052456.1"/>
</dbReference>
<keyword evidence="7" id="KW-0418">Kinase</keyword>
<dbReference type="Ensembl" id="ENSSSCT00050104979.1">
    <property type="protein sequence ID" value="ENSSSCP00050046110.1"/>
    <property type="gene ID" value="ENSSSCG00050076423.1"/>
</dbReference>
<comment type="catalytic activity">
    <reaction evidence="10">
        <text>L-seryl-[protein] + ATP = O-phospho-L-seryl-[protein] + ADP + H(+)</text>
        <dbReference type="Rhea" id="RHEA:17989"/>
        <dbReference type="Rhea" id="RHEA-COMP:9863"/>
        <dbReference type="Rhea" id="RHEA-COMP:11604"/>
        <dbReference type="ChEBI" id="CHEBI:15378"/>
        <dbReference type="ChEBI" id="CHEBI:29999"/>
        <dbReference type="ChEBI" id="CHEBI:30616"/>
        <dbReference type="ChEBI" id="CHEBI:83421"/>
        <dbReference type="ChEBI" id="CHEBI:456216"/>
        <dbReference type="EC" id="2.7.11.22"/>
    </reaction>
</comment>
<evidence type="ECO:0000313" key="14">
    <source>
        <dbReference type="Proteomes" id="UP000694722"/>
    </source>
</evidence>
<dbReference type="PANTHER" id="PTHR24056:SF174">
    <property type="entry name" value="CYCLIN-DEPENDENT KINASE 16"/>
    <property type="match status" value="1"/>
</dbReference>
<dbReference type="Pfam" id="PF00069">
    <property type="entry name" value="Pkinase"/>
    <property type="match status" value="1"/>
</dbReference>
<evidence type="ECO:0000256" key="9">
    <source>
        <dbReference type="ARBA" id="ARBA00047811"/>
    </source>
</evidence>
<dbReference type="Proteomes" id="UP000694727">
    <property type="component" value="Unplaced"/>
</dbReference>
<comment type="catalytic activity">
    <reaction evidence="9">
        <text>L-threonyl-[protein] + ATP = O-phospho-L-threonyl-[protein] + ADP + H(+)</text>
        <dbReference type="Rhea" id="RHEA:46608"/>
        <dbReference type="Rhea" id="RHEA-COMP:11060"/>
        <dbReference type="Rhea" id="RHEA-COMP:11605"/>
        <dbReference type="ChEBI" id="CHEBI:15378"/>
        <dbReference type="ChEBI" id="CHEBI:30013"/>
        <dbReference type="ChEBI" id="CHEBI:30616"/>
        <dbReference type="ChEBI" id="CHEBI:61977"/>
        <dbReference type="ChEBI" id="CHEBI:456216"/>
        <dbReference type="EC" id="2.7.11.22"/>
    </reaction>
</comment>
<evidence type="ECO:0000256" key="3">
    <source>
        <dbReference type="ARBA" id="ARBA00022527"/>
    </source>
</evidence>
<keyword evidence="5" id="KW-0808">Transferase</keyword>
<dbReference type="FunFam" id="1.10.510.10:FF:000061">
    <property type="entry name" value="Putative cyclin-dependent kinase 17"/>
    <property type="match status" value="1"/>
</dbReference>
<accession>A0A8D1F1I7</accession>
<dbReference type="Ensembl" id="ENSSSCT00030074668.1">
    <property type="protein sequence ID" value="ENSSSCP00030034162.1"/>
    <property type="gene ID" value="ENSSSCG00030053494.1"/>
</dbReference>
<dbReference type="PROSITE" id="PS50011">
    <property type="entry name" value="PROTEIN_KINASE_DOM"/>
    <property type="match status" value="1"/>
</dbReference>
<dbReference type="SMART" id="SM00220">
    <property type="entry name" value="S_TKc"/>
    <property type="match status" value="1"/>
</dbReference>
<dbReference type="Gene3D" id="3.30.200.20">
    <property type="entry name" value="Phosphorylase Kinase, domain 1"/>
    <property type="match status" value="1"/>
</dbReference>
<evidence type="ECO:0000256" key="5">
    <source>
        <dbReference type="ARBA" id="ARBA00022679"/>
    </source>
</evidence>
<dbReference type="EC" id="2.7.11.22" evidence="2"/>
<dbReference type="Ensembl" id="ENSSSCT00025082384.1">
    <property type="protein sequence ID" value="ENSSSCP00025035757.1"/>
    <property type="gene ID" value="ENSSSCG00025060005.1"/>
</dbReference>
<evidence type="ECO:0000256" key="1">
    <source>
        <dbReference type="ARBA" id="ARBA00006485"/>
    </source>
</evidence>
<gene>
    <name evidence="13" type="primary">CDK16</name>
</gene>
<dbReference type="InterPro" id="IPR050108">
    <property type="entry name" value="CDK"/>
</dbReference>
<dbReference type="Proteomes" id="UP000694728">
    <property type="component" value="Unplaced"/>
</dbReference>
<keyword evidence="6 11" id="KW-0547">Nucleotide-binding</keyword>
<evidence type="ECO:0000256" key="2">
    <source>
        <dbReference type="ARBA" id="ARBA00012425"/>
    </source>
</evidence>
<evidence type="ECO:0000313" key="13">
    <source>
        <dbReference type="Ensembl" id="ENSSSCP00040030272.1"/>
    </source>
</evidence>
<comment type="similarity">
    <text evidence="1">Belongs to the protein kinase superfamily. CMGC Ser/Thr protein kinase family. CDC2/CDKX subfamily.</text>
</comment>
<dbReference type="GO" id="GO:0005524">
    <property type="term" value="F:ATP binding"/>
    <property type="evidence" value="ECO:0007669"/>
    <property type="project" value="UniProtKB-UniRule"/>
</dbReference>
<sequence length="542" mass="60749">MRVAVVVAVTLERPPHVPLLGNLALDGAHSALHQDINKRLSLPADIRLPEGYLEKLTLNSPIFDKPLSRRLRRVSLSEIGFGKLETYIKLDKLGEGTYATVYKGKSKLTDNLVALKEIRLEHEEGAPCTAIREVSLLKDLKHANIVTLHDIIHTEKSLTLVFEYLDKDLKQYLDDCGNVINMHNVKLFLFQLLRGLAYCHRQKVLHRDLKPQNLLINERGELKLADFGLARAKSIPTKTYSNEVVTLWYRPPDILLGSTDYSTQIDMWGVGCIFYEMATGRPLFPGSTVEEQLHFIFRILGTPTEETWPGILSNEEFKTYNYPKYRAEALLSHAPRLDSDGADLLTKLLQFEGRNRISAEDAMKHPFFLSLGERIHKLPDTTSIFALKEIQLQKEASLRSSSMPDSGTCGPHPLLSPIHLLCLPPTAIRSAFPRRQASFPSGGHRVLSRVLSHRPRPQQAAAGGMPYPSQGSPQLHPPCLLPTYPPDSCSPAHMSPAACPDTRPLACWPTHWPVCWVLTKLSSLLRLVCLSVCLFLPLSLSR</sequence>
<dbReference type="AlphaFoldDB" id="A0A8D1F1I7"/>
<proteinExistence type="inferred from homology"/>
<evidence type="ECO:0000256" key="6">
    <source>
        <dbReference type="ARBA" id="ARBA00022741"/>
    </source>
</evidence>
<organism evidence="13 14">
    <name type="scientific">Sus scrofa</name>
    <name type="common">Pig</name>
    <dbReference type="NCBI Taxonomy" id="9823"/>
    <lineage>
        <taxon>Eukaryota</taxon>
        <taxon>Metazoa</taxon>
        <taxon>Chordata</taxon>
        <taxon>Craniata</taxon>
        <taxon>Vertebrata</taxon>
        <taxon>Euteleostomi</taxon>
        <taxon>Mammalia</taxon>
        <taxon>Eutheria</taxon>
        <taxon>Laurasiatheria</taxon>
        <taxon>Artiodactyla</taxon>
        <taxon>Suina</taxon>
        <taxon>Suidae</taxon>
        <taxon>Sus</taxon>
    </lineage>
</organism>
<dbReference type="PROSITE" id="PS00108">
    <property type="entry name" value="PROTEIN_KINASE_ST"/>
    <property type="match status" value="1"/>
</dbReference>
<dbReference type="Proteomes" id="UP000694570">
    <property type="component" value="Unplaced"/>
</dbReference>
<reference evidence="13" key="1">
    <citation type="submission" date="2025-05" db="UniProtKB">
        <authorList>
            <consortium name="Ensembl"/>
        </authorList>
    </citation>
    <scope>IDENTIFICATION</scope>
</reference>
<dbReference type="PANTHER" id="PTHR24056">
    <property type="entry name" value="CELL DIVISION PROTEIN KINASE"/>
    <property type="match status" value="1"/>
</dbReference>
<dbReference type="SUPFAM" id="SSF56112">
    <property type="entry name" value="Protein kinase-like (PK-like)"/>
    <property type="match status" value="1"/>
</dbReference>
<feature type="binding site" evidence="11">
    <location>
        <position position="116"/>
    </location>
    <ligand>
        <name>ATP</name>
        <dbReference type="ChEBI" id="CHEBI:30616"/>
    </ligand>
</feature>
<dbReference type="Proteomes" id="UP000694722">
    <property type="component" value="Unplaced"/>
</dbReference>
<dbReference type="PROSITE" id="PS00107">
    <property type="entry name" value="PROTEIN_KINASE_ATP"/>
    <property type="match status" value="1"/>
</dbReference>
<evidence type="ECO:0000256" key="11">
    <source>
        <dbReference type="PROSITE-ProRule" id="PRU10141"/>
    </source>
</evidence>
<dbReference type="Proteomes" id="UP000694571">
    <property type="component" value="Unplaced"/>
</dbReference>
<evidence type="ECO:0000256" key="4">
    <source>
        <dbReference type="ARBA" id="ARBA00022553"/>
    </source>
</evidence>
<dbReference type="Proteomes" id="UP000694725">
    <property type="component" value="Unplaced"/>
</dbReference>
<keyword evidence="3" id="KW-0723">Serine/threonine-protein kinase</keyword>